<gene>
    <name evidence="1" type="ORF">WA026_022899</name>
</gene>
<dbReference type="EMBL" id="JARQZJ010000021">
    <property type="protein sequence ID" value="KAK9873488.1"/>
    <property type="molecule type" value="Genomic_DNA"/>
</dbReference>
<proteinExistence type="predicted"/>
<dbReference type="PANTHER" id="PTHR33480:SF1">
    <property type="entry name" value="TYR RECOMBINASE DOMAIN-CONTAINING PROTEIN"/>
    <property type="match status" value="1"/>
</dbReference>
<comment type="caution">
    <text evidence="1">The sequence shown here is derived from an EMBL/GenBank/DDBJ whole genome shotgun (WGS) entry which is preliminary data.</text>
</comment>
<name>A0AAW1TT42_9CUCU</name>
<reference evidence="1 2" key="1">
    <citation type="submission" date="2023-03" db="EMBL/GenBank/DDBJ databases">
        <title>Genome insight into feeding habits of ladybird beetles.</title>
        <authorList>
            <person name="Li H.-S."/>
            <person name="Huang Y.-H."/>
            <person name="Pang H."/>
        </authorList>
    </citation>
    <scope>NUCLEOTIDE SEQUENCE [LARGE SCALE GENOMIC DNA]</scope>
    <source>
        <strain evidence="1">SYSU_2023b</strain>
        <tissue evidence="1">Whole body</tissue>
    </source>
</reference>
<dbReference type="PANTHER" id="PTHR33480">
    <property type="entry name" value="SET DOMAIN-CONTAINING PROTEIN-RELATED"/>
    <property type="match status" value="1"/>
</dbReference>
<keyword evidence="2" id="KW-1185">Reference proteome</keyword>
<dbReference type="AlphaFoldDB" id="A0AAW1TT42"/>
<protein>
    <submittedName>
        <fullName evidence="1">Uncharacterized protein</fullName>
    </submittedName>
</protein>
<sequence>MKILSLSTGYKERKKLLNSLRNKRGNYLNSNEVTKPVRKGALKSNYLPSSFCLGFYSARNLWRHRKYTNKIENPKNAQADTEIFFIRHLIIDLHLRAHVFPRMRADEISQIAKKNQLICAFASRYIKTKRSAALLFVCI</sequence>
<evidence type="ECO:0000313" key="1">
    <source>
        <dbReference type="EMBL" id="KAK9873488.1"/>
    </source>
</evidence>
<dbReference type="Proteomes" id="UP001431783">
    <property type="component" value="Unassembled WGS sequence"/>
</dbReference>
<organism evidence="1 2">
    <name type="scientific">Henosepilachna vigintioctopunctata</name>
    <dbReference type="NCBI Taxonomy" id="420089"/>
    <lineage>
        <taxon>Eukaryota</taxon>
        <taxon>Metazoa</taxon>
        <taxon>Ecdysozoa</taxon>
        <taxon>Arthropoda</taxon>
        <taxon>Hexapoda</taxon>
        <taxon>Insecta</taxon>
        <taxon>Pterygota</taxon>
        <taxon>Neoptera</taxon>
        <taxon>Endopterygota</taxon>
        <taxon>Coleoptera</taxon>
        <taxon>Polyphaga</taxon>
        <taxon>Cucujiformia</taxon>
        <taxon>Coccinelloidea</taxon>
        <taxon>Coccinellidae</taxon>
        <taxon>Epilachninae</taxon>
        <taxon>Epilachnini</taxon>
        <taxon>Henosepilachna</taxon>
    </lineage>
</organism>
<evidence type="ECO:0000313" key="2">
    <source>
        <dbReference type="Proteomes" id="UP001431783"/>
    </source>
</evidence>
<accession>A0AAW1TT42</accession>